<keyword evidence="1 4" id="KW-0853">WD repeat</keyword>
<dbReference type="GO" id="GO:0042254">
    <property type="term" value="P:ribosome biogenesis"/>
    <property type="evidence" value="ECO:0007669"/>
    <property type="project" value="TreeGrafter"/>
</dbReference>
<dbReference type="InterPro" id="IPR051972">
    <property type="entry name" value="Glutamate-rich_WD_repeat"/>
</dbReference>
<dbReference type="AlphaFoldDB" id="A0A6U3CYJ8"/>
<feature type="repeat" description="WD" evidence="4">
    <location>
        <begin position="262"/>
        <end position="304"/>
    </location>
</feature>
<dbReference type="InterPro" id="IPR020472">
    <property type="entry name" value="WD40_PAC1"/>
</dbReference>
<dbReference type="PRINTS" id="PR00320">
    <property type="entry name" value="GPROTEINBRPT"/>
</dbReference>
<feature type="compositionally biased region" description="Basic residues" evidence="5">
    <location>
        <begin position="1"/>
        <end position="14"/>
    </location>
</feature>
<evidence type="ECO:0000256" key="4">
    <source>
        <dbReference type="PROSITE-ProRule" id="PRU00221"/>
    </source>
</evidence>
<dbReference type="Pfam" id="PF00400">
    <property type="entry name" value="WD40"/>
    <property type="match status" value="4"/>
</dbReference>
<protein>
    <recommendedName>
        <fullName evidence="3">Glutamate-rich WD repeat-containing protein 1</fullName>
    </recommendedName>
</protein>
<dbReference type="EMBL" id="HBIV01037843">
    <property type="protein sequence ID" value="CAE0675164.1"/>
    <property type="molecule type" value="Transcribed_RNA"/>
</dbReference>
<feature type="repeat" description="WD" evidence="4">
    <location>
        <begin position="306"/>
        <end position="341"/>
    </location>
</feature>
<evidence type="ECO:0000256" key="2">
    <source>
        <dbReference type="ARBA" id="ARBA00022737"/>
    </source>
</evidence>
<gene>
    <name evidence="7" type="ORF">LGLO00237_LOCUS26940</name>
</gene>
<evidence type="ECO:0000256" key="3">
    <source>
        <dbReference type="ARBA" id="ARBA00040876"/>
    </source>
</evidence>
<dbReference type="SMART" id="SM00320">
    <property type="entry name" value="WD40"/>
    <property type="match status" value="6"/>
</dbReference>
<evidence type="ECO:0000256" key="5">
    <source>
        <dbReference type="SAM" id="MobiDB-lite"/>
    </source>
</evidence>
<reference evidence="7" key="1">
    <citation type="submission" date="2021-01" db="EMBL/GenBank/DDBJ databases">
        <authorList>
            <person name="Corre E."/>
            <person name="Pelletier E."/>
            <person name="Niang G."/>
            <person name="Scheremetjew M."/>
            <person name="Finn R."/>
            <person name="Kale V."/>
            <person name="Holt S."/>
            <person name="Cochrane G."/>
            <person name="Meng A."/>
            <person name="Brown T."/>
            <person name="Cohen L."/>
        </authorList>
    </citation>
    <scope>NUCLEOTIDE SEQUENCE</scope>
    <source>
        <strain evidence="7">CCCM811</strain>
    </source>
</reference>
<evidence type="ECO:0000256" key="1">
    <source>
        <dbReference type="ARBA" id="ARBA00022574"/>
    </source>
</evidence>
<accession>A0A6U3CYJ8</accession>
<dbReference type="InterPro" id="IPR001680">
    <property type="entry name" value="WD40_rpt"/>
</dbReference>
<feature type="domain" description="Histone-binding protein RBBP4-like N-terminal" evidence="6">
    <location>
        <begin position="67"/>
        <end position="133"/>
    </location>
</feature>
<evidence type="ECO:0000259" key="6">
    <source>
        <dbReference type="Pfam" id="PF12265"/>
    </source>
</evidence>
<name>A0A6U3CYJ8_9EUKA</name>
<dbReference type="PROSITE" id="PS50082">
    <property type="entry name" value="WD_REPEATS_2"/>
    <property type="match status" value="3"/>
</dbReference>
<dbReference type="Gene3D" id="2.130.10.10">
    <property type="entry name" value="YVTN repeat-like/Quinoprotein amine dehydrogenase"/>
    <property type="match status" value="1"/>
</dbReference>
<evidence type="ECO:0000313" key="7">
    <source>
        <dbReference type="EMBL" id="CAE0675164.1"/>
    </source>
</evidence>
<dbReference type="InterPro" id="IPR036322">
    <property type="entry name" value="WD40_repeat_dom_sf"/>
</dbReference>
<keyword evidence="2" id="KW-0677">Repeat</keyword>
<proteinExistence type="predicted"/>
<dbReference type="PROSITE" id="PS50294">
    <property type="entry name" value="WD_REPEATS_REGION"/>
    <property type="match status" value="3"/>
</dbReference>
<dbReference type="GO" id="GO:0005730">
    <property type="term" value="C:nucleolus"/>
    <property type="evidence" value="ECO:0007669"/>
    <property type="project" value="TreeGrafter"/>
</dbReference>
<feature type="region of interest" description="Disordered" evidence="5">
    <location>
        <begin position="1"/>
        <end position="40"/>
    </location>
</feature>
<dbReference type="InterPro" id="IPR015943">
    <property type="entry name" value="WD40/YVTN_repeat-like_dom_sf"/>
</dbReference>
<dbReference type="PANTHER" id="PTHR45903">
    <property type="entry name" value="GLUTAMATE-RICH WD REPEAT-CONTAINING PROTEIN 1"/>
    <property type="match status" value="1"/>
</dbReference>
<dbReference type="SUPFAM" id="SSF50978">
    <property type="entry name" value="WD40 repeat-like"/>
    <property type="match status" value="1"/>
</dbReference>
<sequence>MSRVNRKKKVRSKRKDVDGKMTTSGRQKASRVVEEVPMAPPAPVVENEMDQEKQLWRPGIDGMEDGEELDYDPSAYTTYHAINMEWPCLSFDVLRDPLGHHRTKFPMEMYLACGSQASKANQNKVYVMKVSNIQKTSQDDDEMSASEDEVEDPIIDAKTFKHDGCVNRLRAMPQAANIIATMSDSKRVHVWDTQHLLGALDTTSNSVPPTKPLYTFEGHPVEGYALDWSSTVTGRLLTGDSSKHIYLWDRVQSGWAINKTPFCGHTASVEDLQWSPVEKDVFASASSDKTIRIWDTRRRKNSMLFVAAHKADVNVLSWNPKKSHLMLSGSDDHTFKVWDLRRFKSNTPVGHFTYHRGPITSIQWHPTEDAMLAVASEDDTLSVWDLALEADDDTKTGGTGGNAEDIPPQLLFVHQGQQHIKELRFHPQVPGVVISTAASGLNLFKPCNL</sequence>
<dbReference type="InterPro" id="IPR022052">
    <property type="entry name" value="Histone-bd_RBBP4-like_N"/>
</dbReference>
<dbReference type="PANTHER" id="PTHR45903:SF1">
    <property type="entry name" value="GLUTAMATE-RICH WD REPEAT-CONTAINING PROTEIN 1"/>
    <property type="match status" value="1"/>
</dbReference>
<dbReference type="Pfam" id="PF12265">
    <property type="entry name" value="CAF1C_H4-bd"/>
    <property type="match status" value="1"/>
</dbReference>
<feature type="repeat" description="WD" evidence="4">
    <location>
        <begin position="352"/>
        <end position="386"/>
    </location>
</feature>
<organism evidence="7">
    <name type="scientific">Lotharella globosa</name>
    <dbReference type="NCBI Taxonomy" id="91324"/>
    <lineage>
        <taxon>Eukaryota</taxon>
        <taxon>Sar</taxon>
        <taxon>Rhizaria</taxon>
        <taxon>Cercozoa</taxon>
        <taxon>Chlorarachniophyceae</taxon>
        <taxon>Lotharella</taxon>
    </lineage>
</organism>